<feature type="domain" description="NR LBD" evidence="10">
    <location>
        <begin position="217"/>
        <end position="445"/>
    </location>
</feature>
<reference evidence="12" key="1">
    <citation type="submission" date="2024-02" db="UniProtKB">
        <authorList>
            <consortium name="WormBaseParasite"/>
        </authorList>
    </citation>
    <scope>IDENTIFICATION</scope>
</reference>
<keyword evidence="2" id="KW-0863">Zinc-finger</keyword>
<keyword evidence="1" id="KW-0479">Metal-binding</keyword>
<accession>A0AAF3EC85</accession>
<keyword evidence="7" id="KW-0675">Receptor</keyword>
<dbReference type="Pfam" id="PF00104">
    <property type="entry name" value="Hormone_recep"/>
    <property type="match status" value="1"/>
</dbReference>
<evidence type="ECO:0000256" key="1">
    <source>
        <dbReference type="ARBA" id="ARBA00022723"/>
    </source>
</evidence>
<keyword evidence="8" id="KW-0539">Nucleus</keyword>
<sequence length="446" mass="51056">MESTRDAIVEMIDEFEENEQGISGIKGNQESNDSLKCRVCGREPASYNYGSITCTSCKVFFLRATTSGARAAECQNRKLCEKQDFRGKGRSKCIPCRYTKCIKVGMIPEITARRQGCKLREKRANVGFRLKKNGKILTQFEPESFTRATPSPDSRELQLVAKTFKAPSIPNDMKTIWDLKGLVELDRFLQNDQPCTSVKFDFKYKLNCSMRDVLNNPTTICARVPVGFHLSTNHQVPENLRQSMGGRTFARSLVLISDWIRSIPEFWQLDEVDRVNLCCQQYLRQIIFIDFYYTYKYNYDGFLVLLGTRVSKHDLLLYKDLANSMGFLIEFGLSTIIPSMKRANICDEEFVLLRNIILFSSTIGFTDQSATVMRKAFSKYCSMLFEYQKSKFGDETIVIEKFTEAMAHPSYLQGISQKLYAQFGKAVLCKEAGLFGKLAEEVFRKS</sequence>
<dbReference type="SUPFAM" id="SSF48508">
    <property type="entry name" value="Nuclear receptor ligand-binding domain"/>
    <property type="match status" value="1"/>
</dbReference>
<dbReference type="SUPFAM" id="SSF57716">
    <property type="entry name" value="Glucocorticoid receptor-like (DNA-binding domain)"/>
    <property type="match status" value="1"/>
</dbReference>
<dbReference type="PROSITE" id="PS51843">
    <property type="entry name" value="NR_LBD"/>
    <property type="match status" value="1"/>
</dbReference>
<dbReference type="PRINTS" id="PR00047">
    <property type="entry name" value="STROIDFINGER"/>
</dbReference>
<dbReference type="PANTHER" id="PTHR47630">
    <property type="entry name" value="NUCLEAR HORMONE RECEPTOR FAMILY-RELATED-RELATED"/>
    <property type="match status" value="1"/>
</dbReference>
<dbReference type="Pfam" id="PF00105">
    <property type="entry name" value="zf-C4"/>
    <property type="match status" value="1"/>
</dbReference>
<dbReference type="WBParaSite" id="MBELARI_LOCUS11561">
    <property type="protein sequence ID" value="MBELARI_LOCUS11561"/>
    <property type="gene ID" value="MBELARI_LOCUS11561"/>
</dbReference>
<evidence type="ECO:0000256" key="8">
    <source>
        <dbReference type="ARBA" id="ARBA00023242"/>
    </source>
</evidence>
<evidence type="ECO:0000259" key="10">
    <source>
        <dbReference type="PROSITE" id="PS51843"/>
    </source>
</evidence>
<keyword evidence="3" id="KW-0862">Zinc</keyword>
<dbReference type="GO" id="GO:0008270">
    <property type="term" value="F:zinc ion binding"/>
    <property type="evidence" value="ECO:0007669"/>
    <property type="project" value="UniProtKB-KW"/>
</dbReference>
<evidence type="ECO:0000256" key="3">
    <source>
        <dbReference type="ARBA" id="ARBA00022833"/>
    </source>
</evidence>
<keyword evidence="6" id="KW-0804">Transcription</keyword>
<dbReference type="InterPro" id="IPR035500">
    <property type="entry name" value="NHR-like_dom_sf"/>
</dbReference>
<dbReference type="AlphaFoldDB" id="A0AAF3EC85"/>
<dbReference type="InterPro" id="IPR052499">
    <property type="entry name" value="C.elegans_NHRs"/>
</dbReference>
<evidence type="ECO:0000259" key="9">
    <source>
        <dbReference type="PROSITE" id="PS51030"/>
    </source>
</evidence>
<feature type="domain" description="Nuclear receptor" evidence="9">
    <location>
        <begin position="34"/>
        <end position="113"/>
    </location>
</feature>
<dbReference type="Gene3D" id="1.10.565.10">
    <property type="entry name" value="Retinoid X Receptor"/>
    <property type="match status" value="1"/>
</dbReference>
<dbReference type="InterPro" id="IPR013088">
    <property type="entry name" value="Znf_NHR/GATA"/>
</dbReference>
<dbReference type="SMART" id="SM00430">
    <property type="entry name" value="HOLI"/>
    <property type="match status" value="1"/>
</dbReference>
<dbReference type="InterPro" id="IPR001628">
    <property type="entry name" value="Znf_hrmn_rcpt"/>
</dbReference>
<evidence type="ECO:0000256" key="2">
    <source>
        <dbReference type="ARBA" id="ARBA00022771"/>
    </source>
</evidence>
<organism evidence="11 12">
    <name type="scientific">Mesorhabditis belari</name>
    <dbReference type="NCBI Taxonomy" id="2138241"/>
    <lineage>
        <taxon>Eukaryota</taxon>
        <taxon>Metazoa</taxon>
        <taxon>Ecdysozoa</taxon>
        <taxon>Nematoda</taxon>
        <taxon>Chromadorea</taxon>
        <taxon>Rhabditida</taxon>
        <taxon>Rhabditina</taxon>
        <taxon>Rhabditomorpha</taxon>
        <taxon>Rhabditoidea</taxon>
        <taxon>Rhabditidae</taxon>
        <taxon>Mesorhabditinae</taxon>
        <taxon>Mesorhabditis</taxon>
    </lineage>
</organism>
<evidence type="ECO:0000313" key="12">
    <source>
        <dbReference type="WBParaSite" id="MBELARI_LOCUS11561"/>
    </source>
</evidence>
<dbReference type="InterPro" id="IPR000536">
    <property type="entry name" value="Nucl_hrmn_rcpt_lig-bd"/>
</dbReference>
<keyword evidence="5" id="KW-0238">DNA-binding</keyword>
<evidence type="ECO:0000256" key="6">
    <source>
        <dbReference type="ARBA" id="ARBA00023163"/>
    </source>
</evidence>
<keyword evidence="4" id="KW-0805">Transcription regulation</keyword>
<dbReference type="Proteomes" id="UP000887575">
    <property type="component" value="Unassembled WGS sequence"/>
</dbReference>
<proteinExistence type="predicted"/>
<evidence type="ECO:0000256" key="4">
    <source>
        <dbReference type="ARBA" id="ARBA00023015"/>
    </source>
</evidence>
<evidence type="ECO:0000256" key="7">
    <source>
        <dbReference type="ARBA" id="ARBA00023170"/>
    </source>
</evidence>
<dbReference type="GO" id="GO:0043565">
    <property type="term" value="F:sequence-specific DNA binding"/>
    <property type="evidence" value="ECO:0007669"/>
    <property type="project" value="InterPro"/>
</dbReference>
<dbReference type="SMART" id="SM00399">
    <property type="entry name" value="ZnF_C4"/>
    <property type="match status" value="1"/>
</dbReference>
<dbReference type="GO" id="GO:0003700">
    <property type="term" value="F:DNA-binding transcription factor activity"/>
    <property type="evidence" value="ECO:0007669"/>
    <property type="project" value="InterPro"/>
</dbReference>
<evidence type="ECO:0000256" key="5">
    <source>
        <dbReference type="ARBA" id="ARBA00023125"/>
    </source>
</evidence>
<protein>
    <submittedName>
        <fullName evidence="12">Nuclear Hormone Receptor family</fullName>
    </submittedName>
</protein>
<dbReference type="Gene3D" id="3.30.50.10">
    <property type="entry name" value="Erythroid Transcription Factor GATA-1, subunit A"/>
    <property type="match status" value="1"/>
</dbReference>
<name>A0AAF3EC85_9BILA</name>
<evidence type="ECO:0000313" key="11">
    <source>
        <dbReference type="Proteomes" id="UP000887575"/>
    </source>
</evidence>
<dbReference type="PROSITE" id="PS51030">
    <property type="entry name" value="NUCLEAR_REC_DBD_2"/>
    <property type="match status" value="1"/>
</dbReference>
<keyword evidence="11" id="KW-1185">Reference proteome</keyword>